<keyword evidence="3" id="KW-1185">Reference proteome</keyword>
<dbReference type="InterPro" id="IPR004119">
    <property type="entry name" value="EcKL"/>
</dbReference>
<protein>
    <recommendedName>
        <fullName evidence="1">CHK kinase-like domain-containing protein</fullName>
    </recommendedName>
</protein>
<dbReference type="Pfam" id="PF02958">
    <property type="entry name" value="EcKL"/>
    <property type="match status" value="1"/>
</dbReference>
<dbReference type="EMBL" id="JADYXP020000007">
    <property type="protein sequence ID" value="KAL0120048.1"/>
    <property type="molecule type" value="Genomic_DNA"/>
</dbReference>
<feature type="domain" description="CHK kinase-like" evidence="1">
    <location>
        <begin position="114"/>
        <end position="307"/>
    </location>
</feature>
<dbReference type="Gene3D" id="3.90.1200.10">
    <property type="match status" value="1"/>
</dbReference>
<dbReference type="SMART" id="SM00587">
    <property type="entry name" value="CHK"/>
    <property type="match status" value="1"/>
</dbReference>
<reference evidence="2 3" key="1">
    <citation type="submission" date="2023-03" db="EMBL/GenBank/DDBJ databases">
        <title>High recombination rates correlate with genetic variation in Cardiocondyla obscurior ants.</title>
        <authorList>
            <person name="Errbii M."/>
        </authorList>
    </citation>
    <scope>NUCLEOTIDE SEQUENCE [LARGE SCALE GENOMIC DNA]</scope>
    <source>
        <strain evidence="2">Alpha-2009</strain>
        <tissue evidence="2">Whole body</tissue>
    </source>
</reference>
<gene>
    <name evidence="2" type="ORF">PUN28_008020</name>
</gene>
<organism evidence="2 3">
    <name type="scientific">Cardiocondyla obscurior</name>
    <dbReference type="NCBI Taxonomy" id="286306"/>
    <lineage>
        <taxon>Eukaryota</taxon>
        <taxon>Metazoa</taxon>
        <taxon>Ecdysozoa</taxon>
        <taxon>Arthropoda</taxon>
        <taxon>Hexapoda</taxon>
        <taxon>Insecta</taxon>
        <taxon>Pterygota</taxon>
        <taxon>Neoptera</taxon>
        <taxon>Endopterygota</taxon>
        <taxon>Hymenoptera</taxon>
        <taxon>Apocrita</taxon>
        <taxon>Aculeata</taxon>
        <taxon>Formicoidea</taxon>
        <taxon>Formicidae</taxon>
        <taxon>Myrmicinae</taxon>
        <taxon>Cardiocondyla</taxon>
    </lineage>
</organism>
<evidence type="ECO:0000259" key="1">
    <source>
        <dbReference type="SMART" id="SM00587"/>
    </source>
</evidence>
<dbReference type="InterPro" id="IPR015897">
    <property type="entry name" value="CHK_kinase-like"/>
</dbReference>
<dbReference type="InterPro" id="IPR011009">
    <property type="entry name" value="Kinase-like_dom_sf"/>
</dbReference>
<proteinExistence type="predicted"/>
<evidence type="ECO:0000313" key="2">
    <source>
        <dbReference type="EMBL" id="KAL0120048.1"/>
    </source>
</evidence>
<dbReference type="SUPFAM" id="SSF56112">
    <property type="entry name" value="Protein kinase-like (PK-like)"/>
    <property type="match status" value="1"/>
</dbReference>
<dbReference type="AlphaFoldDB" id="A0AAW2FX74"/>
<name>A0AAW2FX74_9HYME</name>
<dbReference type="Proteomes" id="UP001430953">
    <property type="component" value="Unassembled WGS sequence"/>
</dbReference>
<dbReference type="PANTHER" id="PTHR11012">
    <property type="entry name" value="PROTEIN KINASE-LIKE DOMAIN-CONTAINING"/>
    <property type="match status" value="1"/>
</dbReference>
<sequence>MSHLAQHEEWLKELMLKIIVNLGSNVNEARYELCRRNDYIMSNVYFVDVKFKDKKREEVSVILKRPTSDNVKLFYRVDHQFYNEIRFYQMYVRPSDNLPRCFYADDQLPVGSVIALENVNKHGYYSCPYTHDVPLEYTLAAFRELGRFHAKGYVMKELQREKFFDIVRQIKEIRYDTTFGFKKIINLTATRSVEYLRKHGHDEAFCDKMEAVLSNVFDKVMMKTAEPREPLSTLCHGDFTSYNVLFKAENDGQYRAMLIDFALVRYSTPVIDLSTYLYLCGTKETREDRFSEVMQAYYDALKEYLLEAGISDMEKYSYDAFLNDYKKGALFGFVIASLWLGPVNGYGDPQELTSMEFLKVEENMQKKFKEVGGDKISKILADMLLDLKNHDCLKYYFE</sequence>
<accession>A0AAW2FX74</accession>
<evidence type="ECO:0000313" key="3">
    <source>
        <dbReference type="Proteomes" id="UP001430953"/>
    </source>
</evidence>
<comment type="caution">
    <text evidence="2">The sequence shown here is derived from an EMBL/GenBank/DDBJ whole genome shotgun (WGS) entry which is preliminary data.</text>
</comment>
<dbReference type="PANTHER" id="PTHR11012:SF8">
    <property type="entry name" value="JUVENILE HORMONE-INDUCIBLE PROTEIN 26"/>
    <property type="match status" value="1"/>
</dbReference>